<dbReference type="Proteomes" id="UP000076532">
    <property type="component" value="Unassembled WGS sequence"/>
</dbReference>
<gene>
    <name evidence="1" type="ORF">FIBSPDRAFT_964417</name>
</gene>
<protein>
    <submittedName>
        <fullName evidence="1">Uncharacterized protein</fullName>
    </submittedName>
</protein>
<evidence type="ECO:0000313" key="1">
    <source>
        <dbReference type="EMBL" id="KZP08877.1"/>
    </source>
</evidence>
<accession>A0A165XT81</accession>
<keyword evidence="2" id="KW-1185">Reference proteome</keyword>
<evidence type="ECO:0000313" key="2">
    <source>
        <dbReference type="Proteomes" id="UP000076532"/>
    </source>
</evidence>
<proteinExistence type="predicted"/>
<name>A0A165XT81_9AGAM</name>
<sequence length="203" mass="22246">MSMGVMPQGEHGQPSSDAWKPKPLAIDAAFHPGRNDDNSAVLDTRSPFSLRYFCGRRRRPSVQKRRLWMKCTGFWPASTAAAEGALVARNDFRAVCTGTVLLDIEARNPRLCSLTVVGIGTKHDRDAGADDEYESEPALKMPLIWKTNTPTTKPPPPGASPYAHITARRCLLVFVRACTQTPHSQPGQGSPDCICFFPLLLAD</sequence>
<reference evidence="1 2" key="1">
    <citation type="journal article" date="2016" name="Mol. Biol. Evol.">
        <title>Comparative Genomics of Early-Diverging Mushroom-Forming Fungi Provides Insights into the Origins of Lignocellulose Decay Capabilities.</title>
        <authorList>
            <person name="Nagy L.G."/>
            <person name="Riley R."/>
            <person name="Tritt A."/>
            <person name="Adam C."/>
            <person name="Daum C."/>
            <person name="Floudas D."/>
            <person name="Sun H."/>
            <person name="Yadav J.S."/>
            <person name="Pangilinan J."/>
            <person name="Larsson K.H."/>
            <person name="Matsuura K."/>
            <person name="Barry K."/>
            <person name="Labutti K."/>
            <person name="Kuo R."/>
            <person name="Ohm R.A."/>
            <person name="Bhattacharya S.S."/>
            <person name="Shirouzu T."/>
            <person name="Yoshinaga Y."/>
            <person name="Martin F.M."/>
            <person name="Grigoriev I.V."/>
            <person name="Hibbett D.S."/>
        </authorList>
    </citation>
    <scope>NUCLEOTIDE SEQUENCE [LARGE SCALE GENOMIC DNA]</scope>
    <source>
        <strain evidence="1 2">CBS 109695</strain>
    </source>
</reference>
<organism evidence="1 2">
    <name type="scientific">Athelia psychrophila</name>
    <dbReference type="NCBI Taxonomy" id="1759441"/>
    <lineage>
        <taxon>Eukaryota</taxon>
        <taxon>Fungi</taxon>
        <taxon>Dikarya</taxon>
        <taxon>Basidiomycota</taxon>
        <taxon>Agaricomycotina</taxon>
        <taxon>Agaricomycetes</taxon>
        <taxon>Agaricomycetidae</taxon>
        <taxon>Atheliales</taxon>
        <taxon>Atheliaceae</taxon>
        <taxon>Athelia</taxon>
    </lineage>
</organism>
<dbReference type="EMBL" id="KV417712">
    <property type="protein sequence ID" value="KZP08877.1"/>
    <property type="molecule type" value="Genomic_DNA"/>
</dbReference>
<dbReference type="AlphaFoldDB" id="A0A165XT81"/>